<organism evidence="1">
    <name type="scientific">Rhizophora mucronata</name>
    <name type="common">Asiatic mangrove</name>
    <dbReference type="NCBI Taxonomy" id="61149"/>
    <lineage>
        <taxon>Eukaryota</taxon>
        <taxon>Viridiplantae</taxon>
        <taxon>Streptophyta</taxon>
        <taxon>Embryophyta</taxon>
        <taxon>Tracheophyta</taxon>
        <taxon>Spermatophyta</taxon>
        <taxon>Magnoliopsida</taxon>
        <taxon>eudicotyledons</taxon>
        <taxon>Gunneridae</taxon>
        <taxon>Pentapetalae</taxon>
        <taxon>rosids</taxon>
        <taxon>fabids</taxon>
        <taxon>Malpighiales</taxon>
        <taxon>Rhizophoraceae</taxon>
        <taxon>Rhizophora</taxon>
    </lineage>
</organism>
<evidence type="ECO:0000313" key="1">
    <source>
        <dbReference type="EMBL" id="MBX67378.1"/>
    </source>
</evidence>
<protein>
    <submittedName>
        <fullName evidence="1">Uncharacterized protein</fullName>
    </submittedName>
</protein>
<reference evidence="1" key="1">
    <citation type="submission" date="2018-02" db="EMBL/GenBank/DDBJ databases">
        <title>Rhizophora mucronata_Transcriptome.</title>
        <authorList>
            <person name="Meera S.P."/>
            <person name="Sreeshan A."/>
            <person name="Augustine A."/>
        </authorList>
    </citation>
    <scope>NUCLEOTIDE SEQUENCE</scope>
    <source>
        <tissue evidence="1">Leaf</tissue>
    </source>
</reference>
<proteinExistence type="predicted"/>
<dbReference type="AlphaFoldDB" id="A0A2P2QK44"/>
<dbReference type="EMBL" id="GGEC01086894">
    <property type="protein sequence ID" value="MBX67378.1"/>
    <property type="molecule type" value="Transcribed_RNA"/>
</dbReference>
<sequence length="58" mass="6786">MHNSHSNKSQLEKISYESLLCNMHQIPLLGSKHLNQLCVINERLQREITETTVLQKKQ</sequence>
<accession>A0A2P2QK44</accession>
<name>A0A2P2QK44_RHIMU</name>